<organism evidence="5 6">
    <name type="scientific">Naematelia encephala</name>
    <dbReference type="NCBI Taxonomy" id="71784"/>
    <lineage>
        <taxon>Eukaryota</taxon>
        <taxon>Fungi</taxon>
        <taxon>Dikarya</taxon>
        <taxon>Basidiomycota</taxon>
        <taxon>Agaricomycotina</taxon>
        <taxon>Tremellomycetes</taxon>
        <taxon>Tremellales</taxon>
        <taxon>Naemateliaceae</taxon>
        <taxon>Naematelia</taxon>
    </lineage>
</organism>
<keyword evidence="6" id="KW-1185">Reference proteome</keyword>
<dbReference type="Gene3D" id="3.90.1410.10">
    <property type="entry name" value="set domain protein methyltransferase, domain 1"/>
    <property type="match status" value="1"/>
</dbReference>
<dbReference type="SUPFAM" id="SSF82199">
    <property type="entry name" value="SET domain"/>
    <property type="match status" value="1"/>
</dbReference>
<dbReference type="STRING" id="71784.A0A1Y2B5P0"/>
<dbReference type="InterPro" id="IPR044432">
    <property type="entry name" value="Set10/Efm1_SET"/>
</dbReference>
<dbReference type="CDD" id="cd19180">
    <property type="entry name" value="SET_SpSET10-like"/>
    <property type="match status" value="1"/>
</dbReference>
<sequence>MSKQQLPNAAILREWLEAHGGVFHPSVEFRNDPLTGLSPFASTELPSGETLVSCPFELAVTPEESTRAICDICGLDDSELQGWNERMRICGYLGLHLTRAASGVDLPSSLRHLPYINALPPCSELLTPLFYSPAELELLAGTNLYGAVHDREQELRAEYEQVQSKLRGDAPSWDQYLSCATYISSRAFPSKLLRIPDSGSVETRAVDTSEEEESHPVLLPGVDLFNHARGQPITWLSSPMNISNKQVKTISLVSCTIVKAGQQVFNNYGPKSNEELLLAYGFILDPNPDDTVILRLGTNGLPEGIVEKLKAKQLDATKRFALGADGLVPNELLQVMRVMLGGADEEVEIDEEDEHALHAQEQKETELELDVLGQLGAMLEDKLQRLKSHKGDSQVDGVREHVRKMCVVYREGERAPEFGA</sequence>
<evidence type="ECO:0000259" key="4">
    <source>
        <dbReference type="PROSITE" id="PS50280"/>
    </source>
</evidence>
<dbReference type="GO" id="GO:0032259">
    <property type="term" value="P:methylation"/>
    <property type="evidence" value="ECO:0007669"/>
    <property type="project" value="UniProtKB-KW"/>
</dbReference>
<feature type="domain" description="SET" evidence="4">
    <location>
        <begin position="25"/>
        <end position="269"/>
    </location>
</feature>
<dbReference type="EMBL" id="MCFC01000022">
    <property type="protein sequence ID" value="ORY30006.1"/>
    <property type="molecule type" value="Genomic_DNA"/>
</dbReference>
<dbReference type="GO" id="GO:0005634">
    <property type="term" value="C:nucleus"/>
    <property type="evidence" value="ECO:0007669"/>
    <property type="project" value="TreeGrafter"/>
</dbReference>
<evidence type="ECO:0000256" key="3">
    <source>
        <dbReference type="ARBA" id="ARBA00022691"/>
    </source>
</evidence>
<dbReference type="Proteomes" id="UP000193986">
    <property type="component" value="Unassembled WGS sequence"/>
</dbReference>
<dbReference type="InterPro" id="IPR036464">
    <property type="entry name" value="Rubisco_LSMT_subst-bd_sf"/>
</dbReference>
<dbReference type="GO" id="GO:0016279">
    <property type="term" value="F:protein-lysine N-methyltransferase activity"/>
    <property type="evidence" value="ECO:0007669"/>
    <property type="project" value="InterPro"/>
</dbReference>
<dbReference type="InParanoid" id="A0A1Y2B5P0"/>
<dbReference type="Gene3D" id="3.90.1420.10">
    <property type="entry name" value="Rubisco LSMT, substrate-binding domain"/>
    <property type="match status" value="1"/>
</dbReference>
<protein>
    <recommendedName>
        <fullName evidence="4">SET domain-containing protein</fullName>
    </recommendedName>
</protein>
<evidence type="ECO:0000313" key="6">
    <source>
        <dbReference type="Proteomes" id="UP000193986"/>
    </source>
</evidence>
<dbReference type="PROSITE" id="PS50280">
    <property type="entry name" value="SET"/>
    <property type="match status" value="1"/>
</dbReference>
<dbReference type="PANTHER" id="PTHR13271">
    <property type="entry name" value="UNCHARACTERIZED PUTATIVE METHYLTRANSFERASE"/>
    <property type="match status" value="1"/>
</dbReference>
<keyword evidence="3" id="KW-0949">S-adenosyl-L-methionine</keyword>
<keyword evidence="1" id="KW-0489">Methyltransferase</keyword>
<accession>A0A1Y2B5P0</accession>
<dbReference type="AlphaFoldDB" id="A0A1Y2B5P0"/>
<evidence type="ECO:0000256" key="2">
    <source>
        <dbReference type="ARBA" id="ARBA00022679"/>
    </source>
</evidence>
<proteinExistence type="predicted"/>
<dbReference type="InterPro" id="IPR046341">
    <property type="entry name" value="SET_dom_sf"/>
</dbReference>
<reference evidence="5 6" key="1">
    <citation type="submission" date="2016-07" db="EMBL/GenBank/DDBJ databases">
        <title>Pervasive Adenine N6-methylation of Active Genes in Fungi.</title>
        <authorList>
            <consortium name="DOE Joint Genome Institute"/>
            <person name="Mondo S.J."/>
            <person name="Dannebaum R.O."/>
            <person name="Kuo R.C."/>
            <person name="Labutti K."/>
            <person name="Haridas S."/>
            <person name="Kuo A."/>
            <person name="Salamov A."/>
            <person name="Ahrendt S.R."/>
            <person name="Lipzen A."/>
            <person name="Sullivan W."/>
            <person name="Andreopoulos W.B."/>
            <person name="Clum A."/>
            <person name="Lindquist E."/>
            <person name="Daum C."/>
            <person name="Ramamoorthy G.K."/>
            <person name="Gryganskyi A."/>
            <person name="Culley D."/>
            <person name="Magnuson J.K."/>
            <person name="James T.Y."/>
            <person name="O'Malley M.A."/>
            <person name="Stajich J.E."/>
            <person name="Spatafora J.W."/>
            <person name="Visel A."/>
            <person name="Grigoriev I.V."/>
        </authorList>
    </citation>
    <scope>NUCLEOTIDE SEQUENCE [LARGE SCALE GENOMIC DNA]</scope>
    <source>
        <strain evidence="5 6">68-887.2</strain>
    </source>
</reference>
<keyword evidence="2" id="KW-0808">Transferase</keyword>
<dbReference type="InterPro" id="IPR001214">
    <property type="entry name" value="SET_dom"/>
</dbReference>
<name>A0A1Y2B5P0_9TREE</name>
<gene>
    <name evidence="5" type="ORF">BCR39DRAFT_530565</name>
</gene>
<dbReference type="OrthoDB" id="42889at2759"/>
<dbReference type="InterPro" id="IPR050600">
    <property type="entry name" value="SETD3_SETD6_MTase"/>
</dbReference>
<evidence type="ECO:0000256" key="1">
    <source>
        <dbReference type="ARBA" id="ARBA00022603"/>
    </source>
</evidence>
<evidence type="ECO:0000313" key="5">
    <source>
        <dbReference type="EMBL" id="ORY30006.1"/>
    </source>
</evidence>
<dbReference type="PANTHER" id="PTHR13271:SF147">
    <property type="entry name" value="PROTEIN-LYSINE N-METHYLTRANSFERASE EFM1-RELATED"/>
    <property type="match status" value="1"/>
</dbReference>
<comment type="caution">
    <text evidence="5">The sequence shown here is derived from an EMBL/GenBank/DDBJ whole genome shotgun (WGS) entry which is preliminary data.</text>
</comment>
<dbReference type="FunCoup" id="A0A1Y2B5P0">
    <property type="interactions" value="108"/>
</dbReference>